<dbReference type="InterPro" id="IPR050268">
    <property type="entry name" value="NADH-dep_flavin_reductase"/>
</dbReference>
<dbReference type="InterPro" id="IPR002563">
    <property type="entry name" value="Flavin_Rdtase-like_dom"/>
</dbReference>
<keyword evidence="4" id="KW-0503">Monooxygenase</keyword>
<dbReference type="Pfam" id="PF01613">
    <property type="entry name" value="Flavin_Reduct"/>
    <property type="match status" value="1"/>
</dbReference>
<dbReference type="EMBL" id="PEBX01000050">
    <property type="protein sequence ID" value="PTQ56056.1"/>
    <property type="molecule type" value="Genomic_DNA"/>
</dbReference>
<comment type="caution">
    <text evidence="4">The sequence shown here is derived from an EMBL/GenBank/DDBJ whole genome shotgun (WGS) entry which is preliminary data.</text>
</comment>
<evidence type="ECO:0000256" key="2">
    <source>
        <dbReference type="ARBA" id="ARBA00023002"/>
    </source>
</evidence>
<dbReference type="SUPFAM" id="SSF50475">
    <property type="entry name" value="FMN-binding split barrel"/>
    <property type="match status" value="1"/>
</dbReference>
<evidence type="ECO:0000256" key="1">
    <source>
        <dbReference type="ARBA" id="ARBA00008898"/>
    </source>
</evidence>
<evidence type="ECO:0000313" key="5">
    <source>
        <dbReference type="Proteomes" id="UP000244338"/>
    </source>
</evidence>
<comment type="similarity">
    <text evidence="1">Belongs to the non-flavoprotein flavin reductase family.</text>
</comment>
<evidence type="ECO:0000259" key="3">
    <source>
        <dbReference type="SMART" id="SM00903"/>
    </source>
</evidence>
<evidence type="ECO:0000313" key="4">
    <source>
        <dbReference type="EMBL" id="PTQ56056.1"/>
    </source>
</evidence>
<dbReference type="GO" id="GO:0010181">
    <property type="term" value="F:FMN binding"/>
    <property type="evidence" value="ECO:0007669"/>
    <property type="project" value="InterPro"/>
</dbReference>
<dbReference type="SMART" id="SM00903">
    <property type="entry name" value="Flavin_Reduct"/>
    <property type="match status" value="1"/>
</dbReference>
<dbReference type="InterPro" id="IPR012349">
    <property type="entry name" value="Split_barrel_FMN-bd"/>
</dbReference>
<protein>
    <submittedName>
        <fullName evidence="4">Nitrilotriacetate monooxygenase component B</fullName>
    </submittedName>
</protein>
<dbReference type="PANTHER" id="PTHR30466:SF11">
    <property type="entry name" value="FLAVIN-DEPENDENT MONOOXYGENASE, REDUCTASE SUBUNIT HSAB"/>
    <property type="match status" value="1"/>
</dbReference>
<organism evidence="4 5">
    <name type="scientific">Candidatus Carbonibacillus altaicus</name>
    <dbReference type="NCBI Taxonomy" id="2163959"/>
    <lineage>
        <taxon>Bacteria</taxon>
        <taxon>Bacillati</taxon>
        <taxon>Bacillota</taxon>
        <taxon>Bacilli</taxon>
        <taxon>Bacillales</taxon>
        <taxon>Candidatus Carbonibacillus</taxon>
    </lineage>
</organism>
<dbReference type="Gene3D" id="2.30.110.10">
    <property type="entry name" value="Electron Transport, Fmn-binding Protein, Chain A"/>
    <property type="match status" value="1"/>
</dbReference>
<dbReference type="GO" id="GO:0004497">
    <property type="term" value="F:monooxygenase activity"/>
    <property type="evidence" value="ECO:0007669"/>
    <property type="project" value="UniProtKB-KW"/>
</dbReference>
<dbReference type="GO" id="GO:0042602">
    <property type="term" value="F:riboflavin reductase (NADPH) activity"/>
    <property type="evidence" value="ECO:0007669"/>
    <property type="project" value="TreeGrafter"/>
</dbReference>
<accession>A0A2R6Y039</accession>
<keyword evidence="2" id="KW-0560">Oxidoreductase</keyword>
<gene>
    <name evidence="4" type="ORF">BSOLF_0984</name>
</gene>
<sequence length="165" mass="18495">MKKVEDLRDLRRGFGHFATGVTIVSYFDDTGAAYGLTVNSLTSVSLEPPLLLVSIDRKTKAFKKLLGQPFTVNVLHSQQSALAYHFAGKSQDVDVHWQEGVYVRAPRLEDALAYFECEPYETYDGGDHVLYLGLIKGYDYASTDMETLLFYQGKMLSLPVSDVLK</sequence>
<name>A0A2R6Y039_9BACL</name>
<dbReference type="PANTHER" id="PTHR30466">
    <property type="entry name" value="FLAVIN REDUCTASE"/>
    <property type="match status" value="1"/>
</dbReference>
<dbReference type="AlphaFoldDB" id="A0A2R6Y039"/>
<dbReference type="Proteomes" id="UP000244338">
    <property type="component" value="Unassembled WGS sequence"/>
</dbReference>
<reference evidence="5" key="1">
    <citation type="journal article" date="2018" name="Sci. Rep.">
        <title>Lignite coal burning seam in the remote Altai Mountains harbors a hydrogen-driven thermophilic microbial community.</title>
        <authorList>
            <person name="Kadnikov V.V."/>
            <person name="Mardanov A.V."/>
            <person name="Ivasenko D.A."/>
            <person name="Antsiferov D.V."/>
            <person name="Beletsky A.V."/>
            <person name="Karnachuk O.V."/>
            <person name="Ravin N.V."/>
        </authorList>
    </citation>
    <scope>NUCLEOTIDE SEQUENCE [LARGE SCALE GENOMIC DNA]</scope>
</reference>
<proteinExistence type="inferred from homology"/>
<feature type="domain" description="Flavin reductase like" evidence="3">
    <location>
        <begin position="14"/>
        <end position="157"/>
    </location>
</feature>